<dbReference type="PANTHER" id="PTHR43124">
    <property type="entry name" value="PURINE EFFLUX PUMP PBUE"/>
    <property type="match status" value="1"/>
</dbReference>
<feature type="transmembrane region" description="Helical" evidence="7">
    <location>
        <begin position="136"/>
        <end position="154"/>
    </location>
</feature>
<dbReference type="InterPro" id="IPR011701">
    <property type="entry name" value="MFS"/>
</dbReference>
<dbReference type="Gene3D" id="1.20.1250.20">
    <property type="entry name" value="MFS general substrate transporter like domains"/>
    <property type="match status" value="1"/>
</dbReference>
<keyword evidence="4 7" id="KW-0812">Transmembrane</keyword>
<feature type="transmembrane region" description="Helical" evidence="7">
    <location>
        <begin position="7"/>
        <end position="34"/>
    </location>
</feature>
<organism evidence="9 10">
    <name type="scientific">Paenibacillus durus ATCC 35681</name>
    <dbReference type="NCBI Taxonomy" id="1333534"/>
    <lineage>
        <taxon>Bacteria</taxon>
        <taxon>Bacillati</taxon>
        <taxon>Bacillota</taxon>
        <taxon>Bacilli</taxon>
        <taxon>Bacillales</taxon>
        <taxon>Paenibacillaceae</taxon>
        <taxon>Paenibacillus</taxon>
    </lineage>
</organism>
<proteinExistence type="predicted"/>
<evidence type="ECO:0000259" key="8">
    <source>
        <dbReference type="PROSITE" id="PS50850"/>
    </source>
</evidence>
<feature type="transmembrane region" description="Helical" evidence="7">
    <location>
        <begin position="331"/>
        <end position="352"/>
    </location>
</feature>
<dbReference type="AlphaFoldDB" id="A0A0F7CK64"/>
<keyword evidence="6 7" id="KW-0472">Membrane</keyword>
<dbReference type="SUPFAM" id="SSF103473">
    <property type="entry name" value="MFS general substrate transporter"/>
    <property type="match status" value="1"/>
</dbReference>
<gene>
    <name evidence="9" type="ORF">VK70_23575</name>
</gene>
<keyword evidence="2" id="KW-0813">Transport</keyword>
<feature type="transmembrane region" description="Helical" evidence="7">
    <location>
        <begin position="271"/>
        <end position="289"/>
    </location>
</feature>
<evidence type="ECO:0000256" key="4">
    <source>
        <dbReference type="ARBA" id="ARBA00022692"/>
    </source>
</evidence>
<reference evidence="9 10" key="1">
    <citation type="submission" date="2015-03" db="EMBL/GenBank/DDBJ databases">
        <authorList>
            <person name="Abdul Halim M."/>
        </authorList>
    </citation>
    <scope>NUCLEOTIDE SEQUENCE [LARGE SCALE GENOMIC DNA]</scope>
    <source>
        <strain evidence="9 10">ATCC 35681</strain>
    </source>
</reference>
<evidence type="ECO:0000256" key="3">
    <source>
        <dbReference type="ARBA" id="ARBA00022475"/>
    </source>
</evidence>
<dbReference type="HOGENOM" id="CLU_001265_61_0_9"/>
<dbReference type="GO" id="GO:0005886">
    <property type="term" value="C:plasma membrane"/>
    <property type="evidence" value="ECO:0007669"/>
    <property type="project" value="UniProtKB-SubCell"/>
</dbReference>
<dbReference type="PANTHER" id="PTHR43124:SF3">
    <property type="entry name" value="CHLORAMPHENICOL EFFLUX PUMP RV0191"/>
    <property type="match status" value="1"/>
</dbReference>
<sequence>MAERNKLLIFILTIGVFGILNTEMGVIGLLPSIADHFNVSVSQAGLLVSIFALGVAVSGPILPLLFSGINRKKVMLLVLGIFVLGNIVSIIASNFTIALVARIIPAFFHPIYCSLAFTVAASSVSKEEAPKAVSKVFIGVSAGMVAGVPIASFIESAVSYEMAMAFFAIINAFVFIATLIFVPSIPVEERLSYGTQISVVKKPILWLSIVTVILLNSAIFGVYSYLAEYLQAVTNMSPNTMSLTLFIFGGANIIGNIVAGKLLTHSAIKSVVSFPLLLGAVYIILFFAGQFTVPMAIITFIWGILAGGIMANINQYLIASSAPEAPDFANGLFISSCNVGTTIGAAAGGLFISEMGTGYVVLVGILSLILSLVTILLRIYMFTPTQQQLSR</sequence>
<dbReference type="PROSITE" id="PS50850">
    <property type="entry name" value="MFS"/>
    <property type="match status" value="1"/>
</dbReference>
<dbReference type="CDD" id="cd17324">
    <property type="entry name" value="MFS_NepI_like"/>
    <property type="match status" value="1"/>
</dbReference>
<evidence type="ECO:0000313" key="10">
    <source>
        <dbReference type="Proteomes" id="UP000034189"/>
    </source>
</evidence>
<dbReference type="GO" id="GO:0022857">
    <property type="term" value="F:transmembrane transporter activity"/>
    <property type="evidence" value="ECO:0007669"/>
    <property type="project" value="InterPro"/>
</dbReference>
<feature type="transmembrane region" description="Helical" evidence="7">
    <location>
        <begin position="204"/>
        <end position="226"/>
    </location>
</feature>
<dbReference type="Pfam" id="PF07690">
    <property type="entry name" value="MFS_1"/>
    <property type="match status" value="1"/>
</dbReference>
<dbReference type="InterPro" id="IPR050189">
    <property type="entry name" value="MFS_Efflux_Transporters"/>
</dbReference>
<dbReference type="EMBL" id="CP011114">
    <property type="protein sequence ID" value="AKG37116.1"/>
    <property type="molecule type" value="Genomic_DNA"/>
</dbReference>
<feature type="transmembrane region" description="Helical" evidence="7">
    <location>
        <begin position="295"/>
        <end position="319"/>
    </location>
</feature>
<feature type="transmembrane region" description="Helical" evidence="7">
    <location>
        <begin position="160"/>
        <end position="183"/>
    </location>
</feature>
<feature type="domain" description="Major facilitator superfamily (MFS) profile" evidence="8">
    <location>
        <begin position="8"/>
        <end position="386"/>
    </location>
</feature>
<protein>
    <submittedName>
        <fullName evidence="9">Arabinose ABC transporter permease</fullName>
    </submittedName>
</protein>
<evidence type="ECO:0000256" key="2">
    <source>
        <dbReference type="ARBA" id="ARBA00022448"/>
    </source>
</evidence>
<evidence type="ECO:0000256" key="6">
    <source>
        <dbReference type="ARBA" id="ARBA00023136"/>
    </source>
</evidence>
<feature type="transmembrane region" description="Helical" evidence="7">
    <location>
        <begin position="241"/>
        <end position="259"/>
    </location>
</feature>
<dbReference type="PATRIC" id="fig|1333534.5.peg.5144"/>
<feature type="transmembrane region" description="Helical" evidence="7">
    <location>
        <begin position="74"/>
        <end position="97"/>
    </location>
</feature>
<reference evidence="9 10" key="2">
    <citation type="journal article" date="2016" name="Genome Announc.">
        <title>Genome Sequence of a Gram-Positive Diazotroph, Paenibacillus durus Type Strain ATCC 35681.</title>
        <authorList>
            <person name="Halim M.A."/>
            <person name="Rahman A.Y."/>
            <person name="Sim K.S."/>
            <person name="Yam H.C."/>
            <person name="Rahim A.A."/>
            <person name="Ghazali A.H."/>
            <person name="Najimudin N."/>
        </authorList>
    </citation>
    <scope>NUCLEOTIDE SEQUENCE [LARGE SCALE GENOMIC DNA]</scope>
    <source>
        <strain evidence="9 10">ATCC 35681</strain>
    </source>
</reference>
<dbReference type="InterPro" id="IPR020846">
    <property type="entry name" value="MFS_dom"/>
</dbReference>
<feature type="transmembrane region" description="Helical" evidence="7">
    <location>
        <begin position="46"/>
        <end position="67"/>
    </location>
</feature>
<dbReference type="OrthoDB" id="199773at2"/>
<evidence type="ECO:0000256" key="5">
    <source>
        <dbReference type="ARBA" id="ARBA00022989"/>
    </source>
</evidence>
<evidence type="ECO:0000313" key="9">
    <source>
        <dbReference type="EMBL" id="AKG37116.1"/>
    </source>
</evidence>
<dbReference type="Proteomes" id="UP000034189">
    <property type="component" value="Chromosome"/>
</dbReference>
<evidence type="ECO:0000256" key="7">
    <source>
        <dbReference type="SAM" id="Phobius"/>
    </source>
</evidence>
<dbReference type="InterPro" id="IPR036259">
    <property type="entry name" value="MFS_trans_sf"/>
</dbReference>
<feature type="transmembrane region" description="Helical" evidence="7">
    <location>
        <begin position="103"/>
        <end position="124"/>
    </location>
</feature>
<keyword evidence="5 7" id="KW-1133">Transmembrane helix</keyword>
<accession>A0A0F7CK64</accession>
<dbReference type="RefSeq" id="WP_025699313.1">
    <property type="nucleotide sequence ID" value="NZ_ASQQ01000666.1"/>
</dbReference>
<feature type="transmembrane region" description="Helical" evidence="7">
    <location>
        <begin position="358"/>
        <end position="381"/>
    </location>
</feature>
<evidence type="ECO:0000256" key="1">
    <source>
        <dbReference type="ARBA" id="ARBA00004651"/>
    </source>
</evidence>
<name>A0A0F7CK64_PAEDU</name>
<keyword evidence="3" id="KW-1003">Cell membrane</keyword>
<comment type="subcellular location">
    <subcellularLocation>
        <location evidence="1">Cell membrane</location>
        <topology evidence="1">Multi-pass membrane protein</topology>
    </subcellularLocation>
</comment>